<evidence type="ECO:0000256" key="3">
    <source>
        <dbReference type="ARBA" id="ARBA00022448"/>
    </source>
</evidence>
<evidence type="ECO:0000256" key="6">
    <source>
        <dbReference type="ARBA" id="ARBA00022989"/>
    </source>
</evidence>
<comment type="similarity">
    <text evidence="2">Belongs to the binding-protein-dependent transport system permease family. HisMQ subfamily.</text>
</comment>
<keyword evidence="7 8" id="KW-0472">Membrane</keyword>
<dbReference type="Proteomes" id="UP000002257">
    <property type="component" value="Chromosome"/>
</dbReference>
<feature type="transmembrane region" description="Helical" evidence="8">
    <location>
        <begin position="139"/>
        <end position="159"/>
    </location>
</feature>
<dbReference type="HOGENOM" id="CLU_019602_16_1_5"/>
<dbReference type="InterPro" id="IPR035906">
    <property type="entry name" value="MetI-like_sf"/>
</dbReference>
<dbReference type="NCBIfam" id="TIGR01726">
    <property type="entry name" value="HEQRo_perm_3TM"/>
    <property type="match status" value="1"/>
</dbReference>
<dbReference type="SUPFAM" id="SSF161098">
    <property type="entry name" value="MetI-like"/>
    <property type="match status" value="1"/>
</dbReference>
<dbReference type="InterPro" id="IPR000515">
    <property type="entry name" value="MetI-like"/>
</dbReference>
<evidence type="ECO:0000256" key="2">
    <source>
        <dbReference type="ARBA" id="ARBA00010072"/>
    </source>
</evidence>
<dbReference type="PROSITE" id="PS50928">
    <property type="entry name" value="ABC_TM1"/>
    <property type="match status" value="1"/>
</dbReference>
<dbReference type="GO" id="GO:0006865">
    <property type="term" value="P:amino acid transport"/>
    <property type="evidence" value="ECO:0007669"/>
    <property type="project" value="TreeGrafter"/>
</dbReference>
<dbReference type="AlphaFoldDB" id="B8EKB0"/>
<dbReference type="KEGG" id="msl:Msil_1703"/>
<dbReference type="PANTHER" id="PTHR30614:SF41">
    <property type="entry name" value="INNER MEMBRANE AMINO-ACID ABC TRANSPORTER PERMEASE PROTEIN YHDY"/>
    <property type="match status" value="1"/>
</dbReference>
<sequence>MAAKARGGPGANALYVLQGHIPARPPPPRRRRLIDLIAGNLFDGWRASLLTVATFVLIALITPPLLRFLVFDAVWSAPDGAACRAPGAGACWAFIWRKLPYFTYGSYPLDQRWRVDVTLAIGAVLIFWLLWLDAARRNLAAILFFGVYPVVAFLLLHGAPSIGLPRVASDLWGGIFVSLLVAIVGMVVSLPFGVLLALGRRSSLPALSIACASFIELVRGVPIITVLFMANTMLPLFVPENLAPDRLLRPLIGVALFASAYMAEVVRGGLQAIPSGQFEGAEALGLGRWQTQRLVILPQALRAVIPGVVNNFIALFKDTTLVAVVGIFDFLRTVDSARLDPVWAGPTIATTGYAFAAMFYFVFCFAMSRYSLFVERRFSHERRG</sequence>
<feature type="transmembrane region" description="Helical" evidence="8">
    <location>
        <begin position="250"/>
        <end position="270"/>
    </location>
</feature>
<dbReference type="EMBL" id="CP001280">
    <property type="protein sequence ID" value="ACK50650.1"/>
    <property type="molecule type" value="Genomic_DNA"/>
</dbReference>
<dbReference type="STRING" id="395965.Msil_1703"/>
<evidence type="ECO:0000256" key="1">
    <source>
        <dbReference type="ARBA" id="ARBA00004429"/>
    </source>
</evidence>
<dbReference type="CDD" id="cd06261">
    <property type="entry name" value="TM_PBP2"/>
    <property type="match status" value="1"/>
</dbReference>
<dbReference type="PANTHER" id="PTHR30614">
    <property type="entry name" value="MEMBRANE COMPONENT OF AMINO ACID ABC TRANSPORTER"/>
    <property type="match status" value="1"/>
</dbReference>
<dbReference type="GO" id="GO:0022857">
    <property type="term" value="F:transmembrane transporter activity"/>
    <property type="evidence" value="ECO:0007669"/>
    <property type="project" value="InterPro"/>
</dbReference>
<evidence type="ECO:0000259" key="9">
    <source>
        <dbReference type="PROSITE" id="PS50928"/>
    </source>
</evidence>
<keyword evidence="5 8" id="KW-0812">Transmembrane</keyword>
<feature type="transmembrane region" description="Helical" evidence="8">
    <location>
        <begin position="171"/>
        <end position="199"/>
    </location>
</feature>
<organism evidence="10 11">
    <name type="scientific">Methylocella silvestris (strain DSM 15510 / CIP 108128 / LMG 27833 / NCIMB 13906 / BL2)</name>
    <dbReference type="NCBI Taxonomy" id="395965"/>
    <lineage>
        <taxon>Bacteria</taxon>
        <taxon>Pseudomonadati</taxon>
        <taxon>Pseudomonadota</taxon>
        <taxon>Alphaproteobacteria</taxon>
        <taxon>Hyphomicrobiales</taxon>
        <taxon>Beijerinckiaceae</taxon>
        <taxon>Methylocella</taxon>
    </lineage>
</organism>
<evidence type="ECO:0000256" key="5">
    <source>
        <dbReference type="ARBA" id="ARBA00022692"/>
    </source>
</evidence>
<comment type="subcellular location">
    <subcellularLocation>
        <location evidence="1">Cell inner membrane</location>
        <topology evidence="1">Multi-pass membrane protein</topology>
    </subcellularLocation>
    <subcellularLocation>
        <location evidence="8">Cell membrane</location>
        <topology evidence="8">Multi-pass membrane protein</topology>
    </subcellularLocation>
</comment>
<accession>B8EKB0</accession>
<evidence type="ECO:0000313" key="10">
    <source>
        <dbReference type="EMBL" id="ACK50650.1"/>
    </source>
</evidence>
<reference evidence="10 11" key="1">
    <citation type="journal article" date="2010" name="J. Bacteriol.">
        <title>Complete genome sequence of the aerobic facultative methanotroph Methylocella silvestris BL2.</title>
        <authorList>
            <person name="Chen Y."/>
            <person name="Crombie A."/>
            <person name="Rahman M.T."/>
            <person name="Dedysh S.N."/>
            <person name="Liesack W."/>
            <person name="Stott M.B."/>
            <person name="Alam M."/>
            <person name="Theisen A.R."/>
            <person name="Murrell J.C."/>
            <person name="Dunfield P.F."/>
        </authorList>
    </citation>
    <scope>NUCLEOTIDE SEQUENCE [LARGE SCALE GENOMIC DNA]</scope>
    <source>
        <strain evidence="11">DSM 15510 / CIP 108128 / LMG 27833 / NCIMB 13906 / BL2</strain>
    </source>
</reference>
<feature type="transmembrane region" description="Helical" evidence="8">
    <location>
        <begin position="113"/>
        <end position="132"/>
    </location>
</feature>
<keyword evidence="6 8" id="KW-1133">Transmembrane helix</keyword>
<dbReference type="eggNOG" id="COG0765">
    <property type="taxonomic scope" value="Bacteria"/>
</dbReference>
<evidence type="ECO:0000256" key="7">
    <source>
        <dbReference type="ARBA" id="ARBA00023136"/>
    </source>
</evidence>
<evidence type="ECO:0000256" key="4">
    <source>
        <dbReference type="ARBA" id="ARBA00022475"/>
    </source>
</evidence>
<dbReference type="Pfam" id="PF00528">
    <property type="entry name" value="BPD_transp_1"/>
    <property type="match status" value="1"/>
</dbReference>
<gene>
    <name evidence="10" type="ordered locus">Msil_1703</name>
</gene>
<keyword evidence="11" id="KW-1185">Reference proteome</keyword>
<name>B8EKB0_METSB</name>
<evidence type="ECO:0000313" key="11">
    <source>
        <dbReference type="Proteomes" id="UP000002257"/>
    </source>
</evidence>
<feature type="transmembrane region" description="Helical" evidence="8">
    <location>
        <begin position="47"/>
        <end position="66"/>
    </location>
</feature>
<keyword evidence="4" id="KW-1003">Cell membrane</keyword>
<dbReference type="InterPro" id="IPR010065">
    <property type="entry name" value="AA_ABC_transptr_permease_3TM"/>
</dbReference>
<dbReference type="GO" id="GO:0043190">
    <property type="term" value="C:ATP-binding cassette (ABC) transporter complex"/>
    <property type="evidence" value="ECO:0007669"/>
    <property type="project" value="InterPro"/>
</dbReference>
<feature type="domain" description="ABC transmembrane type-1" evidence="9">
    <location>
        <begin position="175"/>
        <end position="371"/>
    </location>
</feature>
<feature type="transmembrane region" description="Helical" evidence="8">
    <location>
        <begin position="312"/>
        <end position="331"/>
    </location>
</feature>
<dbReference type="Gene3D" id="1.10.3720.10">
    <property type="entry name" value="MetI-like"/>
    <property type="match status" value="1"/>
</dbReference>
<feature type="transmembrane region" description="Helical" evidence="8">
    <location>
        <begin position="351"/>
        <end position="373"/>
    </location>
</feature>
<dbReference type="InterPro" id="IPR043429">
    <property type="entry name" value="ArtM/GltK/GlnP/TcyL/YhdX-like"/>
</dbReference>
<dbReference type="RefSeq" id="WP_012590720.1">
    <property type="nucleotide sequence ID" value="NC_011666.1"/>
</dbReference>
<evidence type="ECO:0000256" key="8">
    <source>
        <dbReference type="RuleBase" id="RU363032"/>
    </source>
</evidence>
<proteinExistence type="inferred from homology"/>
<keyword evidence="3 8" id="KW-0813">Transport</keyword>
<dbReference type="OrthoDB" id="9771188at2"/>
<feature type="transmembrane region" description="Helical" evidence="8">
    <location>
        <begin position="206"/>
        <end position="230"/>
    </location>
</feature>
<protein>
    <submittedName>
        <fullName evidence="10">Polar amino acid ABC transporter, inner membrane subunit</fullName>
    </submittedName>
</protein>